<keyword evidence="1" id="KW-0547">Nucleotide-binding</keyword>
<gene>
    <name evidence="6" type="ORF">GIB67_011077</name>
</gene>
<evidence type="ECO:0000313" key="7">
    <source>
        <dbReference type="Proteomes" id="UP000541444"/>
    </source>
</evidence>
<sequence>MGGKASSSNNADADVDDALDNDIGVTVEFKEDQEEDESDDENDVVDDETRFLHDNRGPVLESIVARIVCHLEFTKDYRPYPLHQHYIGITVKKPLQRFQLMNDICCEKVMAGDGKYQVFIFVHSRKGTAKTVRAIRDTTMVNDNISRFLKKYSASREILQTEMTHIQNNDLKDLLPYGFAIHHAGVARSDHKLVEDLFADEDV</sequence>
<dbReference type="Gene3D" id="3.40.50.300">
    <property type="entry name" value="P-loop containing nucleotide triphosphate hydrolases"/>
    <property type="match status" value="1"/>
</dbReference>
<feature type="compositionally biased region" description="Low complexity" evidence="5">
    <location>
        <begin position="1"/>
        <end position="12"/>
    </location>
</feature>
<proteinExistence type="predicted"/>
<dbReference type="GO" id="GO:0005524">
    <property type="term" value="F:ATP binding"/>
    <property type="evidence" value="ECO:0007669"/>
    <property type="project" value="UniProtKB-KW"/>
</dbReference>
<accession>A0A7J7L6K6</accession>
<comment type="caution">
    <text evidence="6">The sequence shown here is derived from an EMBL/GenBank/DDBJ whole genome shotgun (WGS) entry which is preliminary data.</text>
</comment>
<reference evidence="6 7" key="1">
    <citation type="journal article" date="2020" name="IScience">
        <title>Genome Sequencing of the Endangered Kingdonia uniflora (Circaeasteraceae, Ranunculales) Reveals Potential Mechanisms of Evolutionary Specialization.</title>
        <authorList>
            <person name="Sun Y."/>
            <person name="Deng T."/>
            <person name="Zhang A."/>
            <person name="Moore M.J."/>
            <person name="Landis J.B."/>
            <person name="Lin N."/>
            <person name="Zhang H."/>
            <person name="Zhang X."/>
            <person name="Huang J."/>
            <person name="Zhang X."/>
            <person name="Sun H."/>
            <person name="Wang H."/>
        </authorList>
    </citation>
    <scope>NUCLEOTIDE SEQUENCE [LARGE SCALE GENOMIC DNA]</scope>
    <source>
        <strain evidence="6">TB1705</strain>
        <tissue evidence="6">Leaf</tissue>
    </source>
</reference>
<evidence type="ECO:0000313" key="6">
    <source>
        <dbReference type="EMBL" id="KAF6138237.1"/>
    </source>
</evidence>
<keyword evidence="4" id="KW-0067">ATP-binding</keyword>
<keyword evidence="7" id="KW-1185">Reference proteome</keyword>
<dbReference type="InterPro" id="IPR027417">
    <property type="entry name" value="P-loop_NTPase"/>
</dbReference>
<dbReference type="EMBL" id="JACGCM010002611">
    <property type="protein sequence ID" value="KAF6138237.1"/>
    <property type="molecule type" value="Genomic_DNA"/>
</dbReference>
<dbReference type="PANTHER" id="PTHR47961">
    <property type="entry name" value="DNA POLYMERASE THETA, PUTATIVE (AFU_ORTHOLOGUE AFUA_1G05260)-RELATED"/>
    <property type="match status" value="1"/>
</dbReference>
<dbReference type="GO" id="GO:0005634">
    <property type="term" value="C:nucleus"/>
    <property type="evidence" value="ECO:0007669"/>
    <property type="project" value="TreeGrafter"/>
</dbReference>
<evidence type="ECO:0000256" key="2">
    <source>
        <dbReference type="ARBA" id="ARBA00022801"/>
    </source>
</evidence>
<dbReference type="OrthoDB" id="1688122at2759"/>
<name>A0A7J7L6K6_9MAGN</name>
<organism evidence="6 7">
    <name type="scientific">Kingdonia uniflora</name>
    <dbReference type="NCBI Taxonomy" id="39325"/>
    <lineage>
        <taxon>Eukaryota</taxon>
        <taxon>Viridiplantae</taxon>
        <taxon>Streptophyta</taxon>
        <taxon>Embryophyta</taxon>
        <taxon>Tracheophyta</taxon>
        <taxon>Spermatophyta</taxon>
        <taxon>Magnoliopsida</taxon>
        <taxon>Ranunculales</taxon>
        <taxon>Circaeasteraceae</taxon>
        <taxon>Kingdonia</taxon>
    </lineage>
</organism>
<dbReference type="GO" id="GO:0016787">
    <property type="term" value="F:hydrolase activity"/>
    <property type="evidence" value="ECO:0007669"/>
    <property type="project" value="UniProtKB-KW"/>
</dbReference>
<keyword evidence="2" id="KW-0378">Hydrolase</keyword>
<dbReference type="AlphaFoldDB" id="A0A7J7L6K6"/>
<protein>
    <submittedName>
        <fullName evidence="6">Uncharacterized protein</fullName>
    </submittedName>
</protein>
<dbReference type="InterPro" id="IPR050474">
    <property type="entry name" value="Hel308_SKI2-like"/>
</dbReference>
<dbReference type="PANTHER" id="PTHR47961:SF4">
    <property type="entry name" value="ACTIVATING SIGNAL COINTEGRATOR 1 COMPLEX SUBUNIT 3"/>
    <property type="match status" value="1"/>
</dbReference>
<evidence type="ECO:0000256" key="3">
    <source>
        <dbReference type="ARBA" id="ARBA00022806"/>
    </source>
</evidence>
<feature type="region of interest" description="Disordered" evidence="5">
    <location>
        <begin position="1"/>
        <end position="21"/>
    </location>
</feature>
<dbReference type="Proteomes" id="UP000541444">
    <property type="component" value="Unassembled WGS sequence"/>
</dbReference>
<evidence type="ECO:0000256" key="5">
    <source>
        <dbReference type="SAM" id="MobiDB-lite"/>
    </source>
</evidence>
<evidence type="ECO:0000256" key="4">
    <source>
        <dbReference type="ARBA" id="ARBA00022840"/>
    </source>
</evidence>
<keyword evidence="3" id="KW-0347">Helicase</keyword>
<evidence type="ECO:0000256" key="1">
    <source>
        <dbReference type="ARBA" id="ARBA00022741"/>
    </source>
</evidence>
<dbReference type="SUPFAM" id="SSF52540">
    <property type="entry name" value="P-loop containing nucleoside triphosphate hydrolases"/>
    <property type="match status" value="1"/>
</dbReference>
<dbReference type="GO" id="GO:0004386">
    <property type="term" value="F:helicase activity"/>
    <property type="evidence" value="ECO:0007669"/>
    <property type="project" value="UniProtKB-KW"/>
</dbReference>